<organism evidence="3 4">
    <name type="scientific">Roseovarius indicus</name>
    <dbReference type="NCBI Taxonomy" id="540747"/>
    <lineage>
        <taxon>Bacteria</taxon>
        <taxon>Pseudomonadati</taxon>
        <taxon>Pseudomonadota</taxon>
        <taxon>Alphaproteobacteria</taxon>
        <taxon>Rhodobacterales</taxon>
        <taxon>Roseobacteraceae</taxon>
        <taxon>Roseovarius</taxon>
    </lineage>
</organism>
<dbReference type="InterPro" id="IPR015330">
    <property type="entry name" value="DNA_primase/pol_bifunc_N"/>
</dbReference>
<dbReference type="SMART" id="SM00943">
    <property type="entry name" value="Prim-Pol"/>
    <property type="match status" value="1"/>
</dbReference>
<dbReference type="RefSeq" id="WP_057820341.1">
    <property type="nucleotide sequence ID" value="NZ_CP031598.1"/>
</dbReference>
<evidence type="ECO:0000313" key="4">
    <source>
        <dbReference type="Proteomes" id="UP000325785"/>
    </source>
</evidence>
<evidence type="ECO:0000313" key="3">
    <source>
        <dbReference type="EMBL" id="QEW28645.1"/>
    </source>
</evidence>
<dbReference type="GO" id="GO:0016787">
    <property type="term" value="F:hydrolase activity"/>
    <property type="evidence" value="ECO:0007669"/>
    <property type="project" value="UniProtKB-KW"/>
</dbReference>
<dbReference type="CDD" id="cd04859">
    <property type="entry name" value="Prim_Pol"/>
    <property type="match status" value="1"/>
</dbReference>
<gene>
    <name evidence="3" type="ORF">RIdsm_04477</name>
</gene>
<evidence type="ECO:0000259" key="2">
    <source>
        <dbReference type="SMART" id="SM00943"/>
    </source>
</evidence>
<dbReference type="AlphaFoldDB" id="A0A5P3AK63"/>
<dbReference type="OrthoDB" id="9067983at2"/>
<protein>
    <recommendedName>
        <fullName evidence="2">DNA primase/polymerase bifunctional N-terminal domain-containing protein</fullName>
    </recommendedName>
</protein>
<dbReference type="SUPFAM" id="SSF56747">
    <property type="entry name" value="Prim-pol domain"/>
    <property type="match status" value="1"/>
</dbReference>
<dbReference type="InterPro" id="IPR051620">
    <property type="entry name" value="ORF904-like_C"/>
</dbReference>
<accession>A0A5P3AK63</accession>
<proteinExistence type="predicted"/>
<dbReference type="Pfam" id="PF09250">
    <property type="entry name" value="Prim-Pol"/>
    <property type="match status" value="1"/>
</dbReference>
<feature type="domain" description="DNA primase/polymerase bifunctional N-terminal" evidence="2">
    <location>
        <begin position="7"/>
        <end position="171"/>
    </location>
</feature>
<reference evidence="3 4" key="1">
    <citation type="submission" date="2018-08" db="EMBL/GenBank/DDBJ databases">
        <title>Genetic Globetrotter - A new plasmid hitch-hiking vast phylogenetic and geographic distances.</title>
        <authorList>
            <person name="Vollmers J."/>
            <person name="Petersen J."/>
        </authorList>
    </citation>
    <scope>NUCLEOTIDE SEQUENCE [LARGE SCALE GENOMIC DNA]</scope>
    <source>
        <strain evidence="3 4">DSM 26383</strain>
    </source>
</reference>
<keyword evidence="1" id="KW-0378">Hydrolase</keyword>
<dbReference type="Proteomes" id="UP000325785">
    <property type="component" value="Chromosome"/>
</dbReference>
<name>A0A5P3AK63_9RHOB</name>
<dbReference type="EMBL" id="CP031598">
    <property type="protein sequence ID" value="QEW28645.1"/>
    <property type="molecule type" value="Genomic_DNA"/>
</dbReference>
<evidence type="ECO:0000256" key="1">
    <source>
        <dbReference type="ARBA" id="ARBA00022801"/>
    </source>
</evidence>
<dbReference type="PANTHER" id="PTHR35372">
    <property type="entry name" value="ATP BINDING PROTEIN-RELATED"/>
    <property type="match status" value="1"/>
</dbReference>
<dbReference type="PANTHER" id="PTHR35372:SF2">
    <property type="entry name" value="SF3 HELICASE DOMAIN-CONTAINING PROTEIN"/>
    <property type="match status" value="1"/>
</dbReference>
<dbReference type="KEGG" id="rid:RIdsm_04477"/>
<sequence length="172" mass="18058">MTMLGHALEYTSLGWAVLPLHWIESGLCSCGNQTCNSAGKHPLVAGGSKIATTDPKTITDWWTSYPSANIGIATGSVSGLIVVDVDAGPNKSGYSSLAALEAEHGEIPRDHCVTTGSGGLHIYLSAPQAEIRNSASKLAEHIDIRGEGGYVVAPPSHHLSGNRYTWENANAH</sequence>